<reference evidence="8" key="1">
    <citation type="journal article" date="2017" name="Nat. Microbiol.">
        <title>Global analysis of biosynthetic gene clusters reveals vast potential of secondary metabolite production in Penicillium species.</title>
        <authorList>
            <person name="Nielsen J.C."/>
            <person name="Grijseels S."/>
            <person name="Prigent S."/>
            <person name="Ji B."/>
            <person name="Dainat J."/>
            <person name="Nielsen K.F."/>
            <person name="Frisvad J.C."/>
            <person name="Workman M."/>
            <person name="Nielsen J."/>
        </authorList>
    </citation>
    <scope>NUCLEOTIDE SEQUENCE [LARGE SCALE GENOMIC DNA]</scope>
    <source>
        <strain evidence="8">IBT 14082</strain>
    </source>
</reference>
<keyword evidence="4" id="KW-0677">Repeat</keyword>
<evidence type="ECO:0000313" key="7">
    <source>
        <dbReference type="EMBL" id="OQE22222.1"/>
    </source>
</evidence>
<dbReference type="InterPro" id="IPR045851">
    <property type="entry name" value="AMP-bd_C_sf"/>
</dbReference>
<dbReference type="GO" id="GO:0005737">
    <property type="term" value="C:cytoplasm"/>
    <property type="evidence" value="ECO:0007669"/>
    <property type="project" value="TreeGrafter"/>
</dbReference>
<dbReference type="Pfam" id="PF00501">
    <property type="entry name" value="AMP-binding"/>
    <property type="match status" value="2"/>
</dbReference>
<keyword evidence="3" id="KW-0436">Ligase</keyword>
<evidence type="ECO:0000256" key="5">
    <source>
        <dbReference type="ARBA" id="ARBA00029454"/>
    </source>
</evidence>
<evidence type="ECO:0000256" key="4">
    <source>
        <dbReference type="ARBA" id="ARBA00022737"/>
    </source>
</evidence>
<dbReference type="OrthoDB" id="416786at2759"/>
<dbReference type="SUPFAM" id="SSF52777">
    <property type="entry name" value="CoA-dependent acyltransferases"/>
    <property type="match status" value="4"/>
</dbReference>
<dbReference type="Gene3D" id="3.30.559.30">
    <property type="entry name" value="Nonribosomal peptide synthetase, condensation domain"/>
    <property type="match status" value="2"/>
</dbReference>
<accession>A0A1V6T7C3</accession>
<evidence type="ECO:0000256" key="1">
    <source>
        <dbReference type="ARBA" id="ARBA00022450"/>
    </source>
</evidence>
<evidence type="ECO:0000313" key="8">
    <source>
        <dbReference type="Proteomes" id="UP000191342"/>
    </source>
</evidence>
<feature type="domain" description="Carrier" evidence="6">
    <location>
        <begin position="527"/>
        <end position="600"/>
    </location>
</feature>
<dbReference type="Gene3D" id="3.30.559.10">
    <property type="entry name" value="Chloramphenicol acetyltransferase-like domain"/>
    <property type="match status" value="2"/>
</dbReference>
<dbReference type="PROSITE" id="PS00012">
    <property type="entry name" value="PHOSPHOPANTETHEINE"/>
    <property type="match status" value="1"/>
</dbReference>
<organism evidence="7 8">
    <name type="scientific">Penicillium flavigenum</name>
    <dbReference type="NCBI Taxonomy" id="254877"/>
    <lineage>
        <taxon>Eukaryota</taxon>
        <taxon>Fungi</taxon>
        <taxon>Dikarya</taxon>
        <taxon>Ascomycota</taxon>
        <taxon>Pezizomycotina</taxon>
        <taxon>Eurotiomycetes</taxon>
        <taxon>Eurotiomycetidae</taxon>
        <taxon>Eurotiales</taxon>
        <taxon>Aspergillaceae</taxon>
        <taxon>Penicillium</taxon>
    </lineage>
</organism>
<dbReference type="GO" id="GO:0031177">
    <property type="term" value="F:phosphopantetheine binding"/>
    <property type="evidence" value="ECO:0007669"/>
    <property type="project" value="InterPro"/>
</dbReference>
<dbReference type="Gene3D" id="3.40.50.12780">
    <property type="entry name" value="N-terminal domain of ligase-like"/>
    <property type="match status" value="2"/>
</dbReference>
<dbReference type="PROSITE" id="PS50075">
    <property type="entry name" value="CARRIER"/>
    <property type="match status" value="3"/>
</dbReference>
<feature type="domain" description="Carrier" evidence="6">
    <location>
        <begin position="1581"/>
        <end position="1656"/>
    </location>
</feature>
<dbReference type="SUPFAM" id="SSF56801">
    <property type="entry name" value="Acetyl-CoA synthetase-like"/>
    <property type="match status" value="2"/>
</dbReference>
<dbReference type="GO" id="GO:0044550">
    <property type="term" value="P:secondary metabolite biosynthetic process"/>
    <property type="evidence" value="ECO:0007669"/>
    <property type="project" value="TreeGrafter"/>
</dbReference>
<name>A0A1V6T7C3_9EURO</name>
<dbReference type="EMBL" id="MLQL01000013">
    <property type="protein sequence ID" value="OQE22222.1"/>
    <property type="molecule type" value="Genomic_DNA"/>
</dbReference>
<dbReference type="CDD" id="cd19537">
    <property type="entry name" value="C_NRPS-like"/>
    <property type="match status" value="1"/>
</dbReference>
<dbReference type="STRING" id="254877.A0A1V6T7C3"/>
<dbReference type="GO" id="GO:0043041">
    <property type="term" value="P:amino acid activation for nonribosomal peptide biosynthetic process"/>
    <property type="evidence" value="ECO:0007669"/>
    <property type="project" value="TreeGrafter"/>
</dbReference>
<dbReference type="InterPro" id="IPR001242">
    <property type="entry name" value="Condensation_dom"/>
</dbReference>
<evidence type="ECO:0000256" key="2">
    <source>
        <dbReference type="ARBA" id="ARBA00022553"/>
    </source>
</evidence>
<comment type="caution">
    <text evidence="7">The sequence shown here is derived from an EMBL/GenBank/DDBJ whole genome shotgun (WGS) entry which is preliminary data.</text>
</comment>
<dbReference type="FunFam" id="3.40.50.12780:FF:000062">
    <property type="entry name" value="Nonribosomal peptide synthetase gliP"/>
    <property type="match status" value="1"/>
</dbReference>
<dbReference type="Pfam" id="PF00668">
    <property type="entry name" value="Condensation"/>
    <property type="match status" value="2"/>
</dbReference>
<dbReference type="Proteomes" id="UP000191342">
    <property type="component" value="Unassembled WGS sequence"/>
</dbReference>
<dbReference type="InterPro" id="IPR036736">
    <property type="entry name" value="ACP-like_sf"/>
</dbReference>
<keyword evidence="1" id="KW-0596">Phosphopantetheine</keyword>
<sequence>MQQKASDLCELFAHSVRRTPNELAVDHESGSLTYTDLDAASTYLAQKLQQQGVEKGDIVCLLTEHGTLNIIALLAVLKAKASYVPLDRSSWSIERIETVLSSVDSRFLINTTGASFENNEYTIIHLQKVEIPRSNGSSDNATEVSTITAPEALACIIFTSGSTGKPKGVMISHRAIVNYGHTSPFNMDVQAGDRVLHILSVAFDASTGMLFSILGNSGTVVPASMDTLYEKAQTCSILASTPSILATLPLPSTVPDSYPSVHTILLGGETPNGQLLSHWLDFGVRILNAYGPTETTCASLMQDVEVSSETGTIRSSIIGSPMPQGPVYLLRDDLTLVDDYDTEGEIVISGIGLAEGYYRNPALTAERFITWRGTRVYRTGDQGRWIRRNDGARVMDFRGRSDRTVKNRGFLVNLAADVEEPLRMMGFGVSDVYASIIKSRLVVLVTPASVELESLRIEAQKRLSSFHSPDHYCAVERFPISPNGKIDSRAISELLDQSQDRLLAASSAIIYEGSAVDDPSMKSELPVNLATAVSECMCTALGLDIPRSQIDFNFFALGGNSLAALRFSSLCRERGISITTRDIYRHPTLHGILRCAHALQPIAPAIEPDGRNTTLQISALRAEVAAQLHLGKLLLPLDTQIGRLTPLQLELAAPTLERNGTNTNQLQLTYPLSDAERICNAWRRVIECEPVFRTQVSLDVACGVQIQHAPHLRQSEASKVRSHFCGPVELTFRRRKDYEAAVTDPALLYVGLGMRLDFIKFVPNDTGDDPGSGDTGEITINWAAHHVLLDGYSVGLILAKVQRAVQGGHLSQSSSFLDASEGLLAIQDKRDGEARRFWTDYLESVRSLPVLDDQCRSQEISNTPYRAQEIRFSCAEYLPQIQRLAEECKVTLATVYYTAWAMALAQYTGRHLVVVGAVFSGRETQLEHINTIGPLMATLPLLCELRRDASIPQQLEAVMEGLATISAYAWSSSDQIGYRLDNLMATQYDFPQIETTLVPKAERFFENTTFSLSLLAENDAGFRLVYDPAAHSDRRMRTLSQAMKSALNTLPDATTIGSWLDYAEGAFEKFGHNSTLEMECGAPRSHYTPETHIAEAFEVSADRHAHLAALEGSESTLSYAELDQLSNTVCARLRRDIPNAQTVAIHADGSINWIVGILGILKSGSAYCPLDPAYSMDRRVEVYTRSGADALLIPNACPTAMLQLPDIHVLVVTDLLSHTTCDAISHRLPLPAKANDDALIVFTSGTTGRPKGVPISHRGLLALQSNPEATMFGCPGRRIAQFMSPAFDYCANEIFSALLHGATLVLRESGDPLAHLAKVDVATITPSVMSALDPAEYPNLRMVYATGEPVTPGLLDRWAANRVFYNAYGPAECSICTSFTRLVPGQQVTIGQAIQTARMYILTPELHPVRDGATGEIFLAGQQVMRGYIGDDQQTAHRVLPDPWHDGERMYRTGDYGYWTNDQQICYVGRVDRQVKVRGFRVELASVEMRMYEEEPRLVQAAALVVNDNLVAFVMPSSIDVARLEQRLRKTLQPSWVPQIITPLDEFPWTTNRKVDYQRLKEIGILGKAESPIPPTGPLLDPIAEGIAGIWKILLRLVDNVALGPDDDFRRLGGHSILQMLLAARLASFYGIAMTTRDVIEHPTLEEQTGLVKSRQRQAPLSKNLPICKALPDHYLSELERQTWFQYLVASDVRTFNIPVLLHLDGKFDRQLFIRSLNAVLASRKVLRSNFIEASTGPIRVFRNAPPQVQECRSIYVAREIARGFDLARDELIRVFMDQQTLLLVISHAIADLNSVQNLFRETADVYRGSTAQVNRWNYLQASAWSRKATPEERHFWTRYLDGAPQRLSINRHLTQTSFEGTSRICHFEGTMIHGLRALTQRYGVTKHQIVCAATAQMLQWLCATDDVVLGCPWENRTSDLERRSLGLFLDRLPLRIKTPPNADCAGILESVREASQKAVAYAIPFEQILDTLHVPRTIRQHPIFEVMVTFHLKGAIEDCLDIDGLDVQREMCYAPGSKFLLMFEWTELEVDHWVLRTEYDHHQIAPATITVIDKALQCVLEGLSLELSRPVIEKRLAHTFPETKEDSSSEGESDGDENALCDRLVYILRREMAACLSIDLADFPCSVSFFEAGGNSIDVWRLQRQLKRVGVDMPICTVFELPTAQALARHICKRVDWLGSE</sequence>
<dbReference type="InterPro" id="IPR042099">
    <property type="entry name" value="ANL_N_sf"/>
</dbReference>
<protein>
    <recommendedName>
        <fullName evidence="6">Carrier domain-containing protein</fullName>
    </recommendedName>
</protein>
<dbReference type="Gene3D" id="3.30.300.30">
    <property type="match status" value="2"/>
</dbReference>
<dbReference type="PANTHER" id="PTHR45527:SF11">
    <property type="entry name" value="NONRIBOSOMAL PEPTIDE SYNTHETASE 5"/>
    <property type="match status" value="1"/>
</dbReference>
<dbReference type="SMART" id="SM00823">
    <property type="entry name" value="PKS_PP"/>
    <property type="match status" value="3"/>
</dbReference>
<dbReference type="InterPro" id="IPR023213">
    <property type="entry name" value="CAT-like_dom_sf"/>
</dbReference>
<keyword evidence="8" id="KW-1185">Reference proteome</keyword>
<dbReference type="InterPro" id="IPR000873">
    <property type="entry name" value="AMP-dep_synth/lig_dom"/>
</dbReference>
<dbReference type="PANTHER" id="PTHR45527">
    <property type="entry name" value="NONRIBOSOMAL PEPTIDE SYNTHETASE"/>
    <property type="match status" value="1"/>
</dbReference>
<gene>
    <name evidence="7" type="ORF">PENFLA_c013G03821</name>
</gene>
<evidence type="ECO:0000256" key="3">
    <source>
        <dbReference type="ARBA" id="ARBA00022598"/>
    </source>
</evidence>
<dbReference type="PROSITE" id="PS00455">
    <property type="entry name" value="AMP_BINDING"/>
    <property type="match status" value="2"/>
</dbReference>
<keyword evidence="2" id="KW-0597">Phosphoprotein</keyword>
<dbReference type="InterPro" id="IPR020806">
    <property type="entry name" value="PKS_PP-bd"/>
</dbReference>
<comment type="similarity">
    <text evidence="5">Belongs to the NRP synthetase family.</text>
</comment>
<proteinExistence type="inferred from homology"/>
<feature type="domain" description="Carrier" evidence="6">
    <location>
        <begin position="2100"/>
        <end position="2176"/>
    </location>
</feature>
<dbReference type="SUPFAM" id="SSF47336">
    <property type="entry name" value="ACP-like"/>
    <property type="match status" value="3"/>
</dbReference>
<dbReference type="Pfam" id="PF00550">
    <property type="entry name" value="PP-binding"/>
    <property type="match status" value="3"/>
</dbReference>
<dbReference type="InterPro" id="IPR006162">
    <property type="entry name" value="Ppantetheine_attach_site"/>
</dbReference>
<dbReference type="GO" id="GO:0016874">
    <property type="term" value="F:ligase activity"/>
    <property type="evidence" value="ECO:0007669"/>
    <property type="project" value="UniProtKB-KW"/>
</dbReference>
<dbReference type="InterPro" id="IPR009081">
    <property type="entry name" value="PP-bd_ACP"/>
</dbReference>
<evidence type="ECO:0000259" key="6">
    <source>
        <dbReference type="PROSITE" id="PS50075"/>
    </source>
</evidence>
<dbReference type="CDD" id="cd17653">
    <property type="entry name" value="A_NRPS_GliP_like"/>
    <property type="match status" value="1"/>
</dbReference>
<dbReference type="InterPro" id="IPR020845">
    <property type="entry name" value="AMP-binding_CS"/>
</dbReference>
<dbReference type="Gene3D" id="1.10.1200.10">
    <property type="entry name" value="ACP-like"/>
    <property type="match status" value="3"/>
</dbReference>